<reference evidence="2 3" key="1">
    <citation type="submission" date="2019-06" db="EMBL/GenBank/DDBJ databases">
        <title>Whole genome sequence for Rhodospirillaceae sp. R148.</title>
        <authorList>
            <person name="Wang G."/>
        </authorList>
    </citation>
    <scope>NUCLEOTIDE SEQUENCE [LARGE SCALE GENOMIC DNA]</scope>
    <source>
        <strain evidence="2 3">R148</strain>
    </source>
</reference>
<dbReference type="PROSITE" id="PS50995">
    <property type="entry name" value="HTH_MARR_2"/>
    <property type="match status" value="1"/>
</dbReference>
<feature type="domain" description="HTH marR-type" evidence="1">
    <location>
        <begin position="8"/>
        <end position="135"/>
    </location>
</feature>
<dbReference type="AlphaFoldDB" id="A0A545TG12"/>
<organism evidence="2 3">
    <name type="scientific">Denitrobaculum tricleocarpae</name>
    <dbReference type="NCBI Taxonomy" id="2591009"/>
    <lineage>
        <taxon>Bacteria</taxon>
        <taxon>Pseudomonadati</taxon>
        <taxon>Pseudomonadota</taxon>
        <taxon>Alphaproteobacteria</taxon>
        <taxon>Rhodospirillales</taxon>
        <taxon>Rhodospirillaceae</taxon>
        <taxon>Denitrobaculum</taxon>
    </lineage>
</organism>
<evidence type="ECO:0000259" key="1">
    <source>
        <dbReference type="PROSITE" id="PS50995"/>
    </source>
</evidence>
<dbReference type="SMART" id="SM00347">
    <property type="entry name" value="HTH_MARR"/>
    <property type="match status" value="1"/>
</dbReference>
<dbReference type="Proteomes" id="UP000315252">
    <property type="component" value="Unassembled WGS sequence"/>
</dbReference>
<dbReference type="Pfam" id="PF12802">
    <property type="entry name" value="MarR_2"/>
    <property type="match status" value="1"/>
</dbReference>
<dbReference type="InterPro" id="IPR036390">
    <property type="entry name" value="WH_DNA-bd_sf"/>
</dbReference>
<dbReference type="EMBL" id="VHSH01000008">
    <property type="protein sequence ID" value="TQV76145.1"/>
    <property type="molecule type" value="Genomic_DNA"/>
</dbReference>
<protein>
    <submittedName>
        <fullName evidence="2">MarR family transcriptional regulator</fullName>
    </submittedName>
</protein>
<dbReference type="InterPro" id="IPR036388">
    <property type="entry name" value="WH-like_DNA-bd_sf"/>
</dbReference>
<evidence type="ECO:0000313" key="3">
    <source>
        <dbReference type="Proteomes" id="UP000315252"/>
    </source>
</evidence>
<comment type="caution">
    <text evidence="2">The sequence shown here is derived from an EMBL/GenBank/DDBJ whole genome shotgun (WGS) entry which is preliminary data.</text>
</comment>
<name>A0A545TG12_9PROT</name>
<proteinExistence type="predicted"/>
<dbReference type="RefSeq" id="WP_142898408.1">
    <property type="nucleotide sequence ID" value="NZ_ML660059.1"/>
</dbReference>
<keyword evidence="3" id="KW-1185">Reference proteome</keyword>
<dbReference type="GO" id="GO:0003700">
    <property type="term" value="F:DNA-binding transcription factor activity"/>
    <property type="evidence" value="ECO:0007669"/>
    <property type="project" value="InterPro"/>
</dbReference>
<dbReference type="OrthoDB" id="5522755at2"/>
<dbReference type="Gene3D" id="1.10.10.10">
    <property type="entry name" value="Winged helix-like DNA-binding domain superfamily/Winged helix DNA-binding domain"/>
    <property type="match status" value="1"/>
</dbReference>
<dbReference type="SUPFAM" id="SSF46785">
    <property type="entry name" value="Winged helix' DNA-binding domain"/>
    <property type="match status" value="1"/>
</dbReference>
<dbReference type="PANTHER" id="PTHR33164">
    <property type="entry name" value="TRANSCRIPTIONAL REGULATOR, MARR FAMILY"/>
    <property type="match status" value="1"/>
</dbReference>
<dbReference type="GO" id="GO:0006950">
    <property type="term" value="P:response to stress"/>
    <property type="evidence" value="ECO:0007669"/>
    <property type="project" value="TreeGrafter"/>
</dbReference>
<gene>
    <name evidence="2" type="ORF">FKG95_21105</name>
</gene>
<accession>A0A545TG12</accession>
<sequence length="139" mass="15378">MLNPSRADMGLSLLLEQTARSIYDKRGPTDIHPGQWSALRYFARANRKARTVAGLATFLGVTRGPASRAANSLVKQDFLQSEINPQDGRSPLFTVTEKGRDALKHDPIIRLARAISDLKKDQRSDLAESLEQLYSSLNG</sequence>
<dbReference type="PANTHER" id="PTHR33164:SF89">
    <property type="entry name" value="MARR FAMILY REGULATORY PROTEIN"/>
    <property type="match status" value="1"/>
</dbReference>
<dbReference type="InterPro" id="IPR000835">
    <property type="entry name" value="HTH_MarR-typ"/>
</dbReference>
<dbReference type="InterPro" id="IPR039422">
    <property type="entry name" value="MarR/SlyA-like"/>
</dbReference>
<evidence type="ECO:0000313" key="2">
    <source>
        <dbReference type="EMBL" id="TQV76145.1"/>
    </source>
</evidence>